<dbReference type="PRINTS" id="PR00038">
    <property type="entry name" value="HTHLUXR"/>
</dbReference>
<dbReference type="InterPro" id="IPR036693">
    <property type="entry name" value="TF_LuxR_autoind-bd_dom_sf"/>
</dbReference>
<proteinExistence type="predicted"/>
<gene>
    <name evidence="5" type="primary">panR</name>
</gene>
<dbReference type="EMBL" id="EU780669">
    <property type="protein sequence ID" value="ACF06195.1"/>
    <property type="molecule type" value="Genomic_DNA"/>
</dbReference>
<reference evidence="5" key="1">
    <citation type="journal article" date="2008" name="ISME J.">
        <title>Quorum-sensing signals in the microbial community of the cabbage white butterfly larval midgut.</title>
        <authorList>
            <person name="Borlee B.R."/>
            <person name="Geske G.D."/>
            <person name="Robinson C.J."/>
            <person name="Blackwell H.E."/>
            <person name="Handelsman J."/>
        </authorList>
    </citation>
    <scope>NUCLEOTIDE SEQUENCE</scope>
    <source>
        <strain evidence="5">CWB304</strain>
    </source>
</reference>
<evidence type="ECO:0000259" key="4">
    <source>
        <dbReference type="PROSITE" id="PS50043"/>
    </source>
</evidence>
<keyword evidence="3" id="KW-0804">Transcription</keyword>
<dbReference type="PANTHER" id="PTHR44688:SF16">
    <property type="entry name" value="DNA-BINDING TRANSCRIPTIONAL ACTIVATOR DEVR_DOSR"/>
    <property type="match status" value="1"/>
</dbReference>
<dbReference type="InterPro" id="IPR000792">
    <property type="entry name" value="Tscrpt_reg_LuxR_C"/>
</dbReference>
<dbReference type="PROSITE" id="PS00622">
    <property type="entry name" value="HTH_LUXR_1"/>
    <property type="match status" value="1"/>
</dbReference>
<dbReference type="GO" id="GO:0003677">
    <property type="term" value="F:DNA binding"/>
    <property type="evidence" value="ECO:0007669"/>
    <property type="project" value="UniProtKB-KW"/>
</dbReference>
<dbReference type="AlphaFoldDB" id="B3VN68"/>
<dbReference type="GO" id="GO:0006355">
    <property type="term" value="P:regulation of DNA-templated transcription"/>
    <property type="evidence" value="ECO:0007669"/>
    <property type="project" value="InterPro"/>
</dbReference>
<evidence type="ECO:0000313" key="5">
    <source>
        <dbReference type="EMBL" id="ACF06195.1"/>
    </source>
</evidence>
<organism evidence="5">
    <name type="scientific">Pantoea sp. CWB304</name>
    <dbReference type="NCBI Taxonomy" id="543533"/>
    <lineage>
        <taxon>Bacteria</taxon>
        <taxon>Pseudomonadati</taxon>
        <taxon>Pseudomonadota</taxon>
        <taxon>Gammaproteobacteria</taxon>
        <taxon>Enterobacterales</taxon>
        <taxon>Erwiniaceae</taxon>
        <taxon>Pantoea</taxon>
    </lineage>
</organism>
<dbReference type="InterPro" id="IPR036388">
    <property type="entry name" value="WH-like_DNA-bd_sf"/>
</dbReference>
<feature type="domain" description="HTH luxR-type" evidence="4">
    <location>
        <begin position="171"/>
        <end position="236"/>
    </location>
</feature>
<dbReference type="InterPro" id="IPR005143">
    <property type="entry name" value="TF_LuxR_autoind-bd_dom"/>
</dbReference>
<keyword evidence="1" id="KW-0805">Transcription regulation</keyword>
<dbReference type="PANTHER" id="PTHR44688">
    <property type="entry name" value="DNA-BINDING TRANSCRIPTIONAL ACTIVATOR DEVR_DOSR"/>
    <property type="match status" value="1"/>
</dbReference>
<dbReference type="SUPFAM" id="SSF75516">
    <property type="entry name" value="Pheromone-binding domain of LuxR-like quorum-sensing transcription factors"/>
    <property type="match status" value="1"/>
</dbReference>
<keyword evidence="2" id="KW-0238">DNA-binding</keyword>
<dbReference type="Gene3D" id="3.30.450.80">
    <property type="entry name" value="Transcription factor LuxR-like, autoinducer-binding domain"/>
    <property type="match status" value="1"/>
</dbReference>
<sequence length="246" mass="28429">MPDSFFDNKNINDIINDHLAEKIEFYGDVKYAYAIINKENPIEMMVLTNHADWVELYLKNNYQLVDPVIIKCLSSVESFLWDEDIMFKAQYKLPMIFRMGKNYDIKSGCTFVLHDYNNNMALLSIMMGEHCREETKTSILNDRDRLQSLLISAHTKILSLYQEESEIIQQEKKKPGLLTSRENDVLYLASQGKTYSEIACSLKVKEVTVKFHMANVVKKLGVMNAKHAINLGIELKLIHPVITDNE</sequence>
<dbReference type="SMART" id="SM00421">
    <property type="entry name" value="HTH_LUXR"/>
    <property type="match status" value="1"/>
</dbReference>
<accession>B3VN68</accession>
<dbReference type="SUPFAM" id="SSF46894">
    <property type="entry name" value="C-terminal effector domain of the bipartite response regulators"/>
    <property type="match status" value="1"/>
</dbReference>
<dbReference type="Gene3D" id="1.10.10.10">
    <property type="entry name" value="Winged helix-like DNA-binding domain superfamily/Winged helix DNA-binding domain"/>
    <property type="match status" value="1"/>
</dbReference>
<dbReference type="Pfam" id="PF00196">
    <property type="entry name" value="GerE"/>
    <property type="match status" value="1"/>
</dbReference>
<dbReference type="CDD" id="cd06170">
    <property type="entry name" value="LuxR_C_like"/>
    <property type="match status" value="1"/>
</dbReference>
<name>B3VN68_9GAMM</name>
<evidence type="ECO:0000256" key="2">
    <source>
        <dbReference type="ARBA" id="ARBA00023125"/>
    </source>
</evidence>
<protein>
    <submittedName>
        <fullName evidence="5">PanR</fullName>
    </submittedName>
</protein>
<evidence type="ECO:0000256" key="3">
    <source>
        <dbReference type="ARBA" id="ARBA00023163"/>
    </source>
</evidence>
<dbReference type="PROSITE" id="PS50043">
    <property type="entry name" value="HTH_LUXR_2"/>
    <property type="match status" value="1"/>
</dbReference>
<dbReference type="InterPro" id="IPR016032">
    <property type="entry name" value="Sig_transdc_resp-reg_C-effctor"/>
</dbReference>
<evidence type="ECO:0000256" key="1">
    <source>
        <dbReference type="ARBA" id="ARBA00023015"/>
    </source>
</evidence>
<dbReference type="Pfam" id="PF03472">
    <property type="entry name" value="Autoind_bind"/>
    <property type="match status" value="1"/>
</dbReference>